<reference evidence="1 2" key="1">
    <citation type="submission" date="2017-03" db="EMBL/GenBank/DDBJ databases">
        <authorList>
            <person name="Afonso C.L."/>
            <person name="Miller P.J."/>
            <person name="Scott M.A."/>
            <person name="Spackman E."/>
            <person name="Goraichik I."/>
            <person name="Dimitrov K.M."/>
            <person name="Suarez D.L."/>
            <person name="Swayne D.E."/>
        </authorList>
    </citation>
    <scope>NUCLEOTIDE SEQUENCE [LARGE SCALE GENOMIC DNA]</scope>
    <source>
        <strain evidence="1 2">CECT 7450</strain>
    </source>
</reference>
<name>A0A1X7AAF2_9RHOB</name>
<dbReference type="Proteomes" id="UP000193061">
    <property type="component" value="Unassembled WGS sequence"/>
</dbReference>
<evidence type="ECO:0000313" key="2">
    <source>
        <dbReference type="Proteomes" id="UP000193061"/>
    </source>
</evidence>
<dbReference type="AlphaFoldDB" id="A0A1X7AAF2"/>
<organism evidence="1 2">
    <name type="scientific">Roseovarius albus</name>
    <dbReference type="NCBI Taxonomy" id="1247867"/>
    <lineage>
        <taxon>Bacteria</taxon>
        <taxon>Pseudomonadati</taxon>
        <taxon>Pseudomonadota</taxon>
        <taxon>Alphaproteobacteria</taxon>
        <taxon>Rhodobacterales</taxon>
        <taxon>Roseobacteraceae</taxon>
        <taxon>Roseovarius</taxon>
    </lineage>
</organism>
<sequence>MLRDTRTAVLKGCAAASVYSIQCLEWAVQPRKYELNNGAATGYARMVP</sequence>
<evidence type="ECO:0000313" key="1">
    <source>
        <dbReference type="EMBL" id="SLN74134.1"/>
    </source>
</evidence>
<dbReference type="EMBL" id="FWFX01000028">
    <property type="protein sequence ID" value="SLN74134.1"/>
    <property type="molecule type" value="Genomic_DNA"/>
</dbReference>
<keyword evidence="2" id="KW-1185">Reference proteome</keyword>
<accession>A0A1X7AAF2</accession>
<gene>
    <name evidence="1" type="ORF">ROA7450_04199</name>
</gene>
<proteinExistence type="predicted"/>
<protein>
    <submittedName>
        <fullName evidence="1">Uncharacterized protein</fullName>
    </submittedName>
</protein>